<keyword evidence="3" id="KW-1185">Reference proteome</keyword>
<evidence type="ECO:0000313" key="2">
    <source>
        <dbReference type="EMBL" id="USS89793.1"/>
    </source>
</evidence>
<feature type="transmembrane region" description="Helical" evidence="1">
    <location>
        <begin position="271"/>
        <end position="295"/>
    </location>
</feature>
<organism evidence="2 3">
    <name type="scientific">Fructilactobacillus cliffordii</name>
    <dbReference type="NCBI Taxonomy" id="2940299"/>
    <lineage>
        <taxon>Bacteria</taxon>
        <taxon>Bacillati</taxon>
        <taxon>Bacillota</taxon>
        <taxon>Bacilli</taxon>
        <taxon>Lactobacillales</taxon>
        <taxon>Lactobacillaceae</taxon>
        <taxon>Fructilactobacillus</taxon>
    </lineage>
</organism>
<sequence length="536" mass="61211">MAKIKVKRPSLLIMLLLLGWSALLIGIFSYSSPLYDFNYTGDNNNYLTVGKALMHGMVTYRDVFEQKGPYVYLLYGLASKISFTTFGGAALFEIIGLWLITLVTWKLASLWFRQQTAVLLALASVLLVLIEPYYSYGGTVEFWVYPAILSALLLVCQFDQGLPELPKGQWFFQGFLVGVIFLAKYSLLGTWIAFFGGLTIWLILQKNWREFGRMIGWAGLGFSLSTIPWLLYFAWQRALPAFIRVYFIDNLTLYSKNRGTPLQKLVHSGVALVHFLTLEQPVFGLVVVLGIGVLIWQRNLVRQPTKWLLIVMMLSNALFALYGGQFGPYYDLAYFPDLLLCALLALVGLKTWLLPVTKWRWSQHPVRNNVLFLIILGGSLILLNQNPWSSRLVPNNPSVTLHPTTQRQEPAQLQFGKIMRQRSQGRPTLLTFDFLENGFYLTSGAYPTVYFFEKNNIPETKIPAMLATGINAMKRKQVEWVVIATSPTKDWKRGKNLQTQQGQQGVRVIQRNYRLVATHSQLSQGNPTQYWLFRRK</sequence>
<keyword evidence="1" id="KW-0812">Transmembrane</keyword>
<accession>A0A9Q8ZUZ3</accession>
<proteinExistence type="predicted"/>
<feature type="transmembrane region" description="Helical" evidence="1">
    <location>
        <begin position="12"/>
        <end position="30"/>
    </location>
</feature>
<reference evidence="2" key="1">
    <citation type="submission" date="2022-05" db="EMBL/GenBank/DDBJ databases">
        <authorList>
            <person name="Oliphant S.A."/>
            <person name="Watson-Haigh N.S."/>
            <person name="Sumby K.M."/>
            <person name="Gardner J.M."/>
            <person name="Jiranek V."/>
        </authorList>
    </citation>
    <scope>NUCLEOTIDE SEQUENCE</scope>
    <source>
        <strain evidence="2">KI4_B1</strain>
    </source>
</reference>
<evidence type="ECO:0000256" key="1">
    <source>
        <dbReference type="SAM" id="Phobius"/>
    </source>
</evidence>
<feature type="transmembrane region" description="Helical" evidence="1">
    <location>
        <begin position="215"/>
        <end position="235"/>
    </location>
</feature>
<feature type="transmembrane region" description="Helical" evidence="1">
    <location>
        <begin position="81"/>
        <end position="105"/>
    </location>
</feature>
<protein>
    <submittedName>
        <fullName evidence="2">Uncharacterized protein</fullName>
    </submittedName>
</protein>
<evidence type="ECO:0000313" key="3">
    <source>
        <dbReference type="Proteomes" id="UP001055911"/>
    </source>
</evidence>
<dbReference type="EMBL" id="CP097119">
    <property type="protein sequence ID" value="USS89793.1"/>
    <property type="molecule type" value="Genomic_DNA"/>
</dbReference>
<dbReference type="RefSeq" id="WP_252767340.1">
    <property type="nucleotide sequence ID" value="NZ_CP097119.1"/>
</dbReference>
<dbReference type="AlphaFoldDB" id="A0A9Q8ZUZ3"/>
<feature type="transmembrane region" description="Helical" evidence="1">
    <location>
        <begin position="117"/>
        <end position="136"/>
    </location>
</feature>
<dbReference type="Proteomes" id="UP001055911">
    <property type="component" value="Chromosome"/>
</dbReference>
<feature type="transmembrane region" description="Helical" evidence="1">
    <location>
        <begin position="170"/>
        <end position="203"/>
    </location>
</feature>
<keyword evidence="1" id="KW-1133">Transmembrane helix</keyword>
<name>A0A9Q8ZUZ3_9LACO</name>
<gene>
    <name evidence="2" type="ORF">M3M40_03185</name>
</gene>
<feature type="transmembrane region" description="Helical" evidence="1">
    <location>
        <begin position="307"/>
        <end position="326"/>
    </location>
</feature>
<feature type="transmembrane region" description="Helical" evidence="1">
    <location>
        <begin position="366"/>
        <end position="383"/>
    </location>
</feature>
<keyword evidence="1" id="KW-0472">Membrane</keyword>
<feature type="transmembrane region" description="Helical" evidence="1">
    <location>
        <begin position="332"/>
        <end position="354"/>
    </location>
</feature>